<organism evidence="3 4">
    <name type="scientific">Candidatus Defluviibacterium haderslevense</name>
    <dbReference type="NCBI Taxonomy" id="2981993"/>
    <lineage>
        <taxon>Bacteria</taxon>
        <taxon>Pseudomonadati</taxon>
        <taxon>Bacteroidota</taxon>
        <taxon>Saprospiria</taxon>
        <taxon>Saprospirales</taxon>
        <taxon>Saprospiraceae</taxon>
        <taxon>Candidatus Defluviibacterium</taxon>
    </lineage>
</organism>
<dbReference type="Gene3D" id="3.10.450.50">
    <property type="match status" value="1"/>
</dbReference>
<dbReference type="SUPFAM" id="SSF51556">
    <property type="entry name" value="Metallo-dependent hydrolases"/>
    <property type="match status" value="1"/>
</dbReference>
<dbReference type="InterPro" id="IPR006680">
    <property type="entry name" value="Amidohydro-rel"/>
</dbReference>
<proteinExistence type="predicted"/>
<gene>
    <name evidence="3" type="ORF">IPO85_05420</name>
</gene>
<dbReference type="InterPro" id="IPR032710">
    <property type="entry name" value="NTF2-like_dom_sf"/>
</dbReference>
<evidence type="ECO:0000259" key="1">
    <source>
        <dbReference type="Pfam" id="PF01979"/>
    </source>
</evidence>
<dbReference type="EMBL" id="JADKFW010000004">
    <property type="protein sequence ID" value="MBK9716947.1"/>
    <property type="molecule type" value="Genomic_DNA"/>
</dbReference>
<dbReference type="PANTHER" id="PTHR43135">
    <property type="entry name" value="ALPHA-D-RIBOSE 1-METHYLPHOSPHONATE 5-TRIPHOSPHATE DIPHOSPHATASE"/>
    <property type="match status" value="1"/>
</dbReference>
<evidence type="ECO:0000259" key="2">
    <source>
        <dbReference type="Pfam" id="PF12680"/>
    </source>
</evidence>
<comment type="caution">
    <text evidence="3">The sequence shown here is derived from an EMBL/GenBank/DDBJ whole genome shotgun (WGS) entry which is preliminary data.</text>
</comment>
<feature type="domain" description="SnoaL-like" evidence="2">
    <location>
        <begin position="220"/>
        <end position="318"/>
    </location>
</feature>
<accession>A0A9D7S892</accession>
<dbReference type="Proteomes" id="UP000808349">
    <property type="component" value="Unassembled WGS sequence"/>
</dbReference>
<dbReference type="GO" id="GO:0016810">
    <property type="term" value="F:hydrolase activity, acting on carbon-nitrogen (but not peptide) bonds"/>
    <property type="evidence" value="ECO:0007669"/>
    <property type="project" value="InterPro"/>
</dbReference>
<evidence type="ECO:0000313" key="4">
    <source>
        <dbReference type="Proteomes" id="UP000808349"/>
    </source>
</evidence>
<sequence>MAVEAGADILVHSIDDKILDEPMLRLLKTKNIVYIPTLQVYDNYLRIRTQNFSFTSHDFNYANPFMLGSTMDLQHINSAISGIDYKYFQSILKLPNSTDSIQAKNLSLVMQAGINVVAGTDAGNIGTHHGSSFLKELEMMKSAGLNELDILRSCTINAAKGFGKENEWGSIENNKIADILLLDKNPLIDLSTLNNIPTVIHRGVVINTKELLLLSPEILVQQQLNAYNARDLEAFLTSYSDSVELYNFPNTLIAKGKEQMKKGYVDMFKNTPDLHCEIVEHIVLGNTIIDHERVSGFGNNKIEAVAIYEIEKGKIVRVYFKN</sequence>
<dbReference type="AlphaFoldDB" id="A0A9D7S892"/>
<dbReference type="Pfam" id="PF12680">
    <property type="entry name" value="SnoaL_2"/>
    <property type="match status" value="1"/>
</dbReference>
<protein>
    <submittedName>
        <fullName evidence="3">Amidohydrolase family protein</fullName>
    </submittedName>
</protein>
<dbReference type="PANTHER" id="PTHR43135:SF3">
    <property type="entry name" value="ALPHA-D-RIBOSE 1-METHYLPHOSPHONATE 5-TRIPHOSPHATE DIPHOSPHATASE"/>
    <property type="match status" value="1"/>
</dbReference>
<dbReference type="InterPro" id="IPR051781">
    <property type="entry name" value="Metallo-dep_Hydrolase"/>
</dbReference>
<dbReference type="Gene3D" id="2.30.40.10">
    <property type="entry name" value="Urease, subunit C, domain 1"/>
    <property type="match status" value="1"/>
</dbReference>
<dbReference type="InterPro" id="IPR011059">
    <property type="entry name" value="Metal-dep_hydrolase_composite"/>
</dbReference>
<dbReference type="Pfam" id="PF01979">
    <property type="entry name" value="Amidohydro_1"/>
    <property type="match status" value="1"/>
</dbReference>
<reference evidence="3 4" key="1">
    <citation type="submission" date="2020-10" db="EMBL/GenBank/DDBJ databases">
        <title>Connecting structure to function with the recovery of over 1000 high-quality activated sludge metagenome-assembled genomes encoding full-length rRNA genes using long-read sequencing.</title>
        <authorList>
            <person name="Singleton C.M."/>
            <person name="Petriglieri F."/>
            <person name="Kristensen J.M."/>
            <person name="Kirkegaard R.H."/>
            <person name="Michaelsen T.Y."/>
            <person name="Andersen M.H."/>
            <person name="Karst S.M."/>
            <person name="Dueholm M.S."/>
            <person name="Nielsen P.H."/>
            <person name="Albertsen M."/>
        </authorList>
    </citation>
    <scope>NUCLEOTIDE SEQUENCE [LARGE SCALE GENOMIC DNA]</scope>
    <source>
        <strain evidence="3">Ribe_18-Q3-R11-54_BAT3C.373</strain>
    </source>
</reference>
<dbReference type="Gene3D" id="3.20.20.140">
    <property type="entry name" value="Metal-dependent hydrolases"/>
    <property type="match status" value="1"/>
</dbReference>
<name>A0A9D7S892_9BACT</name>
<dbReference type="InterPro" id="IPR037401">
    <property type="entry name" value="SnoaL-like"/>
</dbReference>
<evidence type="ECO:0000313" key="3">
    <source>
        <dbReference type="EMBL" id="MBK9716947.1"/>
    </source>
</evidence>
<dbReference type="InterPro" id="IPR032466">
    <property type="entry name" value="Metal_Hydrolase"/>
</dbReference>
<feature type="domain" description="Amidohydrolase-related" evidence="1">
    <location>
        <begin position="96"/>
        <end position="201"/>
    </location>
</feature>
<dbReference type="SUPFAM" id="SSF54427">
    <property type="entry name" value="NTF2-like"/>
    <property type="match status" value="1"/>
</dbReference>